<dbReference type="AlphaFoldDB" id="A0A9Q8UWP8"/>
<sequence>MGDIYSGASMVQAYLGIFPSSEMPSAAMSKAIMRHNIWSRSWIIQELVRSRDYMLLIGPEHEIGGHAFREDVWTEVRILELAGTYGNQAANNVSSMVSYWYQLVRFGRLPHILGLLEAIRSRDCTDGRHSLFSKLGVARNASSHVPSPSYELEAGAIFTDFVRSYFTNTGSLYIVCLSGPTNISLPSWVPDWPRPTGRQPLLLGFGQSNKASMTELENIITSSARWELAVTFPADHVELSMLGWVVDDIGDYADHVDATNPLLNAFNLFWGLDYFAILLSTLTGAQKNADGDGYLIPPGEYEELAHVMAHVDGDRASRHGCEDAWILEHSEAVVCGKSMPALAREYLVIRGKRHRTSSGLKRSTNILINKMSAGRKLAGTKRGWPVLVPTNAVGRDLICVLWYCPVPVVLRKVHDHYIPVGECYHYEHMSQFCHNRTVSNRDDSNSSDEDKLLPVLPPSSVQPMCWENLYPEGRPYSREQPDTLFNIR</sequence>
<dbReference type="InterPro" id="IPR052895">
    <property type="entry name" value="HetReg/Transcr_Mod"/>
</dbReference>
<evidence type="ECO:0000313" key="1">
    <source>
        <dbReference type="EMBL" id="UJO25122.1"/>
    </source>
</evidence>
<dbReference type="PANTHER" id="PTHR24148">
    <property type="entry name" value="ANKYRIN REPEAT DOMAIN-CONTAINING PROTEIN 39 HOMOLOG-RELATED"/>
    <property type="match status" value="1"/>
</dbReference>
<evidence type="ECO:0008006" key="3">
    <source>
        <dbReference type="Google" id="ProtNLM"/>
    </source>
</evidence>
<dbReference type="RefSeq" id="XP_047769488.1">
    <property type="nucleotide sequence ID" value="XM_047913352.1"/>
</dbReference>
<dbReference type="KEGG" id="ffu:CLAFUR5_14204"/>
<dbReference type="GeneID" id="71994082"/>
<name>A0A9Q8UWP8_PASFU</name>
<reference evidence="1" key="1">
    <citation type="submission" date="2021-12" db="EMBL/GenBank/DDBJ databases">
        <authorList>
            <person name="Zaccaron A."/>
            <person name="Stergiopoulos I."/>
        </authorList>
    </citation>
    <scope>NUCLEOTIDE SEQUENCE</scope>
    <source>
        <strain evidence="1">Race5_Kim</strain>
    </source>
</reference>
<dbReference type="PANTHER" id="PTHR24148:SF64">
    <property type="entry name" value="HETEROKARYON INCOMPATIBILITY DOMAIN-CONTAINING PROTEIN"/>
    <property type="match status" value="1"/>
</dbReference>
<keyword evidence="2" id="KW-1185">Reference proteome</keyword>
<organism evidence="1 2">
    <name type="scientific">Passalora fulva</name>
    <name type="common">Tomato leaf mold</name>
    <name type="synonym">Cladosporium fulvum</name>
    <dbReference type="NCBI Taxonomy" id="5499"/>
    <lineage>
        <taxon>Eukaryota</taxon>
        <taxon>Fungi</taxon>
        <taxon>Dikarya</taxon>
        <taxon>Ascomycota</taxon>
        <taxon>Pezizomycotina</taxon>
        <taxon>Dothideomycetes</taxon>
        <taxon>Dothideomycetidae</taxon>
        <taxon>Mycosphaerellales</taxon>
        <taxon>Mycosphaerellaceae</taxon>
        <taxon>Fulvia</taxon>
    </lineage>
</organism>
<dbReference type="OrthoDB" id="2157530at2759"/>
<dbReference type="Proteomes" id="UP000756132">
    <property type="component" value="Chromosome 13"/>
</dbReference>
<proteinExistence type="predicted"/>
<protein>
    <recommendedName>
        <fullName evidence="3">Heterokaryon incompatibility domain-containing protein</fullName>
    </recommendedName>
</protein>
<accession>A0A9Q8UWP8</accession>
<gene>
    <name evidence="1" type="ORF">CLAFUR5_14204</name>
</gene>
<dbReference type="EMBL" id="CP090175">
    <property type="protein sequence ID" value="UJO25122.1"/>
    <property type="molecule type" value="Genomic_DNA"/>
</dbReference>
<evidence type="ECO:0000313" key="2">
    <source>
        <dbReference type="Proteomes" id="UP000756132"/>
    </source>
</evidence>
<reference evidence="1" key="2">
    <citation type="journal article" date="2022" name="Microb. Genom.">
        <title>A chromosome-scale genome assembly of the tomato pathogen Cladosporium fulvum reveals a compartmentalized genome architecture and the presence of a dispensable chromosome.</title>
        <authorList>
            <person name="Zaccaron A.Z."/>
            <person name="Chen L.H."/>
            <person name="Samaras A."/>
            <person name="Stergiopoulos I."/>
        </authorList>
    </citation>
    <scope>NUCLEOTIDE SEQUENCE</scope>
    <source>
        <strain evidence="1">Race5_Kim</strain>
    </source>
</reference>